<dbReference type="InterPro" id="IPR041033">
    <property type="entry name" value="SpaA_PFL_dom_1"/>
</dbReference>
<feature type="domain" description="SpaA-like prealbumin fold" evidence="4">
    <location>
        <begin position="2425"/>
        <end position="2501"/>
    </location>
</feature>
<dbReference type="PANTHER" id="PTHR45661">
    <property type="entry name" value="SURFACE ANTIGEN"/>
    <property type="match status" value="1"/>
</dbReference>
<dbReference type="Gene3D" id="3.80.10.10">
    <property type="entry name" value="Ribonuclease Inhibitor"/>
    <property type="match status" value="5"/>
</dbReference>
<dbReference type="InterPro" id="IPR026906">
    <property type="entry name" value="LRR_5"/>
</dbReference>
<feature type="domain" description="SpaA-like prealbumin fold" evidence="4">
    <location>
        <begin position="2620"/>
        <end position="2681"/>
    </location>
</feature>
<feature type="region of interest" description="Disordered" evidence="1">
    <location>
        <begin position="1311"/>
        <end position="1330"/>
    </location>
</feature>
<dbReference type="PANTHER" id="PTHR45661:SF3">
    <property type="entry name" value="IG-LIKE DOMAIN-CONTAINING PROTEIN"/>
    <property type="match status" value="1"/>
</dbReference>
<dbReference type="InterPro" id="IPR008454">
    <property type="entry name" value="Collagen-bd_Cna-like_B-typ_dom"/>
</dbReference>
<feature type="domain" description="CNA-B" evidence="2">
    <location>
        <begin position="3097"/>
        <end position="3189"/>
    </location>
</feature>
<dbReference type="Pfam" id="PF16403">
    <property type="entry name" value="Bact_surface_Ig-like"/>
    <property type="match status" value="1"/>
</dbReference>
<feature type="compositionally biased region" description="Basic and acidic residues" evidence="1">
    <location>
        <begin position="3209"/>
        <end position="3222"/>
    </location>
</feature>
<dbReference type="InterPro" id="IPR013783">
    <property type="entry name" value="Ig-like_fold"/>
</dbReference>
<evidence type="ECO:0000259" key="3">
    <source>
        <dbReference type="Pfam" id="PF16403"/>
    </source>
</evidence>
<evidence type="ECO:0000259" key="2">
    <source>
        <dbReference type="Pfam" id="PF05738"/>
    </source>
</evidence>
<feature type="domain" description="CNA-B" evidence="2">
    <location>
        <begin position="2992"/>
        <end position="3086"/>
    </location>
</feature>
<dbReference type="Proteomes" id="UP001220478">
    <property type="component" value="Chromosome"/>
</dbReference>
<dbReference type="SUPFAM" id="SSF52058">
    <property type="entry name" value="L domain-like"/>
    <property type="match status" value="1"/>
</dbReference>
<dbReference type="InterPro" id="IPR032675">
    <property type="entry name" value="LRR_dom_sf"/>
</dbReference>
<feature type="domain" description="SpaA-like prealbumin fold" evidence="4">
    <location>
        <begin position="2320"/>
        <end position="2413"/>
    </location>
</feature>
<dbReference type="InterPro" id="IPR032179">
    <property type="entry name" value="Cry22Aa_Ig-like"/>
</dbReference>
<feature type="domain" description="Pesticidal crystal protein Cry22Aa Ig-like" evidence="3">
    <location>
        <begin position="167"/>
        <end position="220"/>
    </location>
</feature>
<feature type="domain" description="CNA-B" evidence="2">
    <location>
        <begin position="2921"/>
        <end position="2982"/>
    </location>
</feature>
<keyword evidence="6" id="KW-1185">Reference proteome</keyword>
<organism evidence="5 6">
    <name type="scientific">Amygdalobacter indicium</name>
    <dbReference type="NCBI Taxonomy" id="3029272"/>
    <lineage>
        <taxon>Bacteria</taxon>
        <taxon>Bacillati</taxon>
        <taxon>Bacillota</taxon>
        <taxon>Clostridia</taxon>
        <taxon>Eubacteriales</taxon>
        <taxon>Oscillospiraceae</taxon>
        <taxon>Amygdalobacter</taxon>
    </lineage>
</organism>
<dbReference type="InterPro" id="IPR053139">
    <property type="entry name" value="Surface_bspA-like"/>
</dbReference>
<evidence type="ECO:0000256" key="1">
    <source>
        <dbReference type="SAM" id="MobiDB-lite"/>
    </source>
</evidence>
<dbReference type="EMBL" id="CP118868">
    <property type="protein sequence ID" value="WEG35871.1"/>
    <property type="molecule type" value="Genomic_DNA"/>
</dbReference>
<evidence type="ECO:0000313" key="5">
    <source>
        <dbReference type="EMBL" id="WEG35871.1"/>
    </source>
</evidence>
<feature type="domain" description="SpaA-like prealbumin fold" evidence="4">
    <location>
        <begin position="2222"/>
        <end position="2296"/>
    </location>
</feature>
<proteinExistence type="predicted"/>
<dbReference type="RefSeq" id="WP_315571941.1">
    <property type="nucleotide sequence ID" value="NZ_CP118868.1"/>
</dbReference>
<dbReference type="Pfam" id="PF05738">
    <property type="entry name" value="Cna_B"/>
    <property type="match status" value="3"/>
</dbReference>
<protein>
    <submittedName>
        <fullName evidence="5">Leucine-rich repeat protein</fullName>
    </submittedName>
</protein>
<sequence length="3258" mass="362246">MNKLQNIGADAFRDNRLSELTLPASVTSVGSGAFNANGRYVYLQGGSATVKTDVKMGEFGAIYNPVSIFVKGIDADSQKQVYSLNEIKNDPYTEKPLEQLLFEGNIINLPAPAISKYSAPNISLTLDKTNTKDNPFVVQYKTSTQKPVISGLTPISVPLKAPVDLKKDVKATDAAGNDITARLKITPPTIDTSVKGEHKVTYSVTDDAGNTATETRQVLVGIDLMKLETGKGWLNEDFTFSGASVTGLSDKGKEKIKTNPDVVLPSFNPTNDKREKITTLADNALQGVKLASIVFPESLQHIGASALADNNLTEVKLPEKLASLGRGAFEDNKLISVNLPATLKEIPERAFKNNKITTLNIPDTVTSIGQEAFMTNKIGSLNLGSGVQTIADRAFAENSLEQIKFPASLTSIGREAFKQNQLTFVEVPENVKTLGVGVFRDNRLTSFKLPEHLDSIPDYAFYNNKIKELPIAHSVKDIGEYAFAQNLIQELDIPANVQNIKNSAFTENYNLKKITLHEGLKTIGDYAFRSTALDMDELTIPNGVQRIGNYAFNGDGGAVALRIKKLVLPDSLQELGEYAFTDVFLEDLTLPKNLTYIPQFAFADNNLAEVKIPAAVTEIRRNAFSNNRLTAVTLSDNLKTISESAFYKNALTNVKLPATLTSIGDYAFQENQLESLQLPEGLTSLGEYAFYKNRLERVKLPQAIKVVPRYAFSENRITSYELAPGTTEIRDGAFKTNKLVNVVIPPTVTTIGEEAFRYNSINEVKLPQSVTQIGKGVFASNTISKLELSPNLESIPYEAFAYNNLSAVEIPDKVKEIGSESFRKNSLTAVKFKPTATLTTIGDSAFQSNGLTDLTVPSTVNSIGSTAFLDNPGNTEDAQHRVLLLAKDANSKIAAVNVQDGTTFIINKVWVTINKKLEGTNKSVALPERQLATMNRTFSYTPKDSFGYEPVDKQAKQLEVKEQDTEMDVFYKQKANYDPTAVIVDLVHAVNGNEDEAKPYGLKEYARTQNMPLLLKIKGSGNTNVNISDTWVNIDLRQEVANGHIKDVMFSSNVSDSFTEHKFEDGIVKLKLKNPISGLTAINMPFYLQFEPGTPNNFVLDLTGKTYVVQNELIVATSQTTHPIGLRARQNSNRNITKQMNGESYGKDIHQGESDGTGYMKIGTEAPIEYSFSYYQAYNYSSGDYADIREFTITDILPTYEGKDVNGQVKSDLKAHFDPKLNPDWQLNGDKLTLKQQISPRKFDTIPSFKLYLSYPGIKSGVSVVNNVEIKSNGDSKHTLNGTLEEAEKKLVGEQTKFEPEEEITCNDDVSGKIIAGPETPTPIDPKKPRDTHGNGIHILKRCLATAGDSSLNILSLPAGPRHAMYNYRNSERDWYSPERSISKYTNSHYENVFYDSEADRHKEFIWAVQVQADACNLHNPVINDYGLDARMRYSGIQIPAEFKQAKLTLYSEDNNGGDKLFEGTIYGDRFDFSPELSAKTRSLKLELIGRIENNNPQGQSSFAFPIYTRLREPDKSQFDSKDTDSDGRSDKNTFYSKVAVKSMTYTNTDPQEKELTAADESERICILPWEERVNLIKTLENQDKQRDRNETLHYQLILVTVKPQERTLQKFKALDLLPPYVNPLQVEFTRNFRTRAVNPTYRIEENFENTGRKAIIIEADSYNPGGKDMEEQRTPFVDITAVTTTDLVTKDAGYVNDAYLTAQGSSVWETGDNPTNFKYFADAKRVLQANAKFPVLLGSELRGYKYIKSDTDLSWNPLAATLKSEQKFQYRLQILNPVDSSAPGVEIYDVLPYNDDTRIVKNSKDEYVPRGTLLSGIDRQGQRQTGRMKLTGPITFDPAHADDYDVYYTTTDVKNLKSQDPFTVVSNQALWQTAAQLGGDYSNVTAFRICSKPGKAIEAHTERNFYVPMQAPLNKDYVFDNQHAVNTYSYHAVGSNVFVEGNAVSATMESPRGLIRLCKKSVNDMHNADPTAKNALAGATFKLWKTAINNVDPADKIKTLDGLQVYSEPVSYMINGVAQTEMKTDENGNIVFDNLALNRDYILEETSTTPDHVIDKKFTLVKGEDIAKGENNLIEVEVDNRKINRQELLTQLTGSIEFYKVDADGEPLPYTTFEVTGGPAGKYQVKVRASSSETGLVRFSNLPLFGDKYPYTLKEIAPRNSLQPIQDQEIRFTNNGSKEQKVDLGTIKNDKAVLHVYKLALFNLKEQEKSKQALESLTLTSGKHLQGVKLQLQDEQGTIVDEQTSNAEGQVTFKDLQVDKDYYLAEPQTPQSYSPYVNAATQNRIPVRVNARGVISVANRTSNNNYVVFPNYPEHNTNRIDLLKTDEADNPLSDTEFSLYEIGANNTETLVAKKTTNAEGKLSFEDFAVTKTGDQVQSSAKTFEVRETAGKIGYLNNFKPFRFTTQADDLTYLSLKVVNPKVQLHLQKTEEDGVTPVSKAQFSLYENAQADGTPLETATSDEQGQVNFQYAAFDTSKQYSVKETQVPAGYSEITSDKVQVIDLPGLSNQPAFNGQLNYTWKNRKIAGSIKVVKQTENGNPLAGVKFTLTLKDTDQVQTAVTDDFGQLQFSNLAIGSTYVLNEVETNKGYVIDEKAKNVEIKITDNKEQTYTFTNKLQTGTFSLHKQDEQGNALQDVEFTLKKQLIGPLYLPHATAKTDAQGNIAFTDLPVGVYKLTETDNSEAKINGKSVQENGAWFGLEPEKTVWLVTVAKDDNSADGSPKITVQEENKQEVLAQPLQVVNSRIEPAKVQLTVNKTFDGGTKLTPLPTFKVKLIRKNAAGVVDNTVNAVAELQQVPQAAALTLRAQFNDLDYDYYDQTTHSWQKWQYTVSEQMEGENADLFTPTVSETTIAEPVAAAAGNNNDVPVIAGTINVTNTYTPAKNKTVKAVKKWVGGSSVHPTVYFKLYRQAGTGELEEVPTAEAPIKELANGVAEVEWQNLTLTDQDGNPYTFSVKEVDAQGKDYEPENYKKTENALEVTNTYVAPTDGAAKATKTWVNGPADRPTIYLKLYRQLEGKDAEAVPEQEAPIKELKSGTTEVLWNKLTKTDAAANPYTFSVKEVDAQGNDFVPENYQKKEEGLTVTNTYIPPKNAEAKAKKVWVGQKDKLPTIWFKLYRQVEGGAAEAVPEQEAAIKELKDGLTEVEWQQLTATDLQGRPYIFSVKETDKDGKDFTPKKFKKEEKGLQITNRKLSENYRPFIKIDKHSISRSEQVRRQNGEHQSNKPVVTKTGETKVINGLLPLVLIALLTLRYRKRKRN</sequence>
<accession>A0ABY8C5K0</accession>
<gene>
    <name evidence="5" type="ORF">PYS61_01515</name>
</gene>
<feature type="domain" description="SpaA-like prealbumin fold" evidence="4">
    <location>
        <begin position="2528"/>
        <end position="2616"/>
    </location>
</feature>
<evidence type="ECO:0000313" key="6">
    <source>
        <dbReference type="Proteomes" id="UP001220478"/>
    </source>
</evidence>
<dbReference type="Pfam" id="PF17802">
    <property type="entry name" value="SpaA"/>
    <property type="match status" value="6"/>
</dbReference>
<dbReference type="Gene3D" id="2.60.40.1140">
    <property type="entry name" value="Collagen-binding surface protein Cna, B-type domain"/>
    <property type="match status" value="2"/>
</dbReference>
<name>A0ABY8C5K0_9FIRM</name>
<feature type="region of interest" description="Disordered" evidence="1">
    <location>
        <begin position="3209"/>
        <end position="3229"/>
    </location>
</feature>
<dbReference type="Gene3D" id="2.60.40.10">
    <property type="entry name" value="Immunoglobulins"/>
    <property type="match status" value="8"/>
</dbReference>
<evidence type="ECO:0000259" key="4">
    <source>
        <dbReference type="Pfam" id="PF17802"/>
    </source>
</evidence>
<feature type="domain" description="SpaA-like prealbumin fold" evidence="4">
    <location>
        <begin position="1970"/>
        <end position="2061"/>
    </location>
</feature>
<dbReference type="Pfam" id="PF13306">
    <property type="entry name" value="LRR_5"/>
    <property type="match status" value="3"/>
</dbReference>
<dbReference type="SUPFAM" id="SSF49478">
    <property type="entry name" value="Cna protein B-type domain"/>
    <property type="match status" value="4"/>
</dbReference>
<reference evidence="5 6" key="1">
    <citation type="submission" date="2023-02" db="EMBL/GenBank/DDBJ databases">
        <title>Novel Oscillospiraceae bacterial genomes.</title>
        <authorList>
            <person name="Srinivasan S."/>
            <person name="Austin M.N."/>
            <person name="Fiedler T.L."/>
            <person name="Strenk S.M."/>
            <person name="Agnew K.J."/>
            <person name="Nagana Gowda G.A."/>
            <person name="Raftery D."/>
            <person name="Beamer M.A."/>
            <person name="Achilles S.L."/>
            <person name="Wiesenfeld H.C."/>
            <person name="Fredricks D.N."/>
            <person name="Hillier S.L."/>
        </authorList>
    </citation>
    <scope>NUCLEOTIDE SEQUENCE [LARGE SCALE GENOMIC DNA]</scope>
    <source>
        <strain evidence="5 6">CHIC02 1186E3-8</strain>
    </source>
</reference>